<keyword evidence="1" id="KW-0812">Transmembrane</keyword>
<feature type="transmembrane region" description="Helical" evidence="1">
    <location>
        <begin position="40"/>
        <end position="67"/>
    </location>
</feature>
<accession>A0A852ZU15</accession>
<gene>
    <name evidence="2" type="ORF">FHU37_002752</name>
</gene>
<keyword evidence="1" id="KW-1133">Transmembrane helix</keyword>
<name>A0A852ZU15_9ACTN</name>
<keyword evidence="3" id="KW-1185">Reference proteome</keyword>
<comment type="caution">
    <text evidence="2">The sequence shown here is derived from an EMBL/GenBank/DDBJ whole genome shotgun (WGS) entry which is preliminary data.</text>
</comment>
<evidence type="ECO:0000256" key="1">
    <source>
        <dbReference type="SAM" id="Phobius"/>
    </source>
</evidence>
<evidence type="ECO:0000313" key="3">
    <source>
        <dbReference type="Proteomes" id="UP000567795"/>
    </source>
</evidence>
<proteinExistence type="predicted"/>
<dbReference type="RefSeq" id="WP_246449869.1">
    <property type="nucleotide sequence ID" value="NZ_JACBZD010000001.1"/>
</dbReference>
<dbReference type="AlphaFoldDB" id="A0A852ZU15"/>
<organism evidence="2 3">
    <name type="scientific">Allostreptomyces psammosilenae</name>
    <dbReference type="NCBI Taxonomy" id="1892865"/>
    <lineage>
        <taxon>Bacteria</taxon>
        <taxon>Bacillati</taxon>
        <taxon>Actinomycetota</taxon>
        <taxon>Actinomycetes</taxon>
        <taxon>Kitasatosporales</taxon>
        <taxon>Streptomycetaceae</taxon>
        <taxon>Allostreptomyces</taxon>
    </lineage>
</organism>
<reference evidence="2 3" key="1">
    <citation type="submission" date="2020-07" db="EMBL/GenBank/DDBJ databases">
        <title>Sequencing the genomes of 1000 actinobacteria strains.</title>
        <authorList>
            <person name="Klenk H.-P."/>
        </authorList>
    </citation>
    <scope>NUCLEOTIDE SEQUENCE [LARGE SCALE GENOMIC DNA]</scope>
    <source>
        <strain evidence="2 3">DSM 42178</strain>
    </source>
</reference>
<dbReference type="Proteomes" id="UP000567795">
    <property type="component" value="Unassembled WGS sequence"/>
</dbReference>
<sequence length="114" mass="11846">MILLSLVAECLGLLTMGLVKRWGEVLPSWLPLLGGRPIPVLAAVLPAASGALAVTAITVLGALTWYAPDNMGSPDAPTGTAAVVMTAAYVPLLLWGPLLGVVTAAYYRRRRAHG</sequence>
<feature type="transmembrane region" description="Helical" evidence="1">
    <location>
        <begin position="87"/>
        <end position="107"/>
    </location>
</feature>
<protein>
    <submittedName>
        <fullName evidence="2">Uncharacterized protein</fullName>
    </submittedName>
</protein>
<evidence type="ECO:0000313" key="2">
    <source>
        <dbReference type="EMBL" id="NYI05809.1"/>
    </source>
</evidence>
<dbReference type="EMBL" id="JACBZD010000001">
    <property type="protein sequence ID" value="NYI05809.1"/>
    <property type="molecule type" value="Genomic_DNA"/>
</dbReference>
<keyword evidence="1" id="KW-0472">Membrane</keyword>